<accession>A0A4Q1QYE9</accession>
<evidence type="ECO:0000259" key="1">
    <source>
        <dbReference type="PROSITE" id="PS51819"/>
    </source>
</evidence>
<dbReference type="InterPro" id="IPR029068">
    <property type="entry name" value="Glyas_Bleomycin-R_OHBP_Dase"/>
</dbReference>
<comment type="caution">
    <text evidence="2">The sequence shown here is derived from an EMBL/GenBank/DDBJ whole genome shotgun (WGS) entry which is preliminary data.</text>
</comment>
<dbReference type="PANTHER" id="PTHR43279">
    <property type="entry name" value="CATECHOL-2,3-DIOXYGENASE"/>
    <property type="match status" value="1"/>
</dbReference>
<dbReference type="EMBL" id="SDIF01000058">
    <property type="protein sequence ID" value="RXS65014.1"/>
    <property type="molecule type" value="Genomic_DNA"/>
</dbReference>
<feature type="domain" description="VOC" evidence="1">
    <location>
        <begin position="5"/>
        <end position="125"/>
    </location>
</feature>
<organism evidence="2 3">
    <name type="scientific">Streptomyces sioyaensis</name>
    <dbReference type="NCBI Taxonomy" id="67364"/>
    <lineage>
        <taxon>Bacteria</taxon>
        <taxon>Bacillati</taxon>
        <taxon>Actinomycetota</taxon>
        <taxon>Actinomycetes</taxon>
        <taxon>Kitasatosporales</taxon>
        <taxon>Streptomycetaceae</taxon>
        <taxon>Streptomyces</taxon>
    </lineage>
</organism>
<evidence type="ECO:0000313" key="3">
    <source>
        <dbReference type="Proteomes" id="UP000289482"/>
    </source>
</evidence>
<name>A0A4Q1QYE9_9ACTN</name>
<proteinExistence type="predicted"/>
<protein>
    <submittedName>
        <fullName evidence="2">VOC family protein</fullName>
    </submittedName>
</protein>
<gene>
    <name evidence="2" type="ORF">EST54_20125</name>
</gene>
<dbReference type="InterPro" id="IPR004360">
    <property type="entry name" value="Glyas_Fos-R_dOase_dom"/>
</dbReference>
<dbReference type="SUPFAM" id="SSF54593">
    <property type="entry name" value="Glyoxalase/Bleomycin resistance protein/Dihydroxybiphenyl dioxygenase"/>
    <property type="match status" value="1"/>
</dbReference>
<dbReference type="Pfam" id="PF00903">
    <property type="entry name" value="Glyoxalase"/>
    <property type="match status" value="1"/>
</dbReference>
<dbReference type="GeneID" id="95780229"/>
<reference evidence="2 3" key="1">
    <citation type="submission" date="2019-01" db="EMBL/GenBank/DDBJ databases">
        <title>Draft genome sequences of the type strain Streptomyces sioyaensis DSM 40032 and its novel strain, TM32, a thermotolerant antibiotics-producing actinobacterium.</title>
        <authorList>
            <person name="Nakaew N."/>
            <person name="Lumyong S."/>
            <person name="Sloan W.T."/>
            <person name="Sungthong R."/>
        </authorList>
    </citation>
    <scope>NUCLEOTIDE SEQUENCE [LARGE SCALE GENOMIC DNA]</scope>
    <source>
        <strain evidence="2 3">DSM 40032</strain>
    </source>
</reference>
<dbReference type="AlphaFoldDB" id="A0A4Q1QYE9"/>
<dbReference type="PANTHER" id="PTHR43279:SF1">
    <property type="entry name" value="CATECHOL-2,3-DIOXYGENASE"/>
    <property type="match status" value="1"/>
</dbReference>
<dbReference type="Proteomes" id="UP000289482">
    <property type="component" value="Unassembled WGS sequence"/>
</dbReference>
<sequence>MPVRRLNHAVLYVREVARSVAFYTEALGLTVDVEVPGRAAFLSAPGSLNDHDLGLFTVGPGAPGPEAGRVGLYHLAWEVGTIGELVAARDRLDERGALLGASDHLVAKSLYAKDPDGNEFEVMWRVPREDWPGPDQPDRVLPLDLAAALERWGPDLETGAAAGSPT</sequence>
<dbReference type="PROSITE" id="PS51819">
    <property type="entry name" value="VOC"/>
    <property type="match status" value="1"/>
</dbReference>
<dbReference type="Gene3D" id="3.10.180.10">
    <property type="entry name" value="2,3-Dihydroxybiphenyl 1,2-Dioxygenase, domain 1"/>
    <property type="match status" value="1"/>
</dbReference>
<evidence type="ECO:0000313" key="2">
    <source>
        <dbReference type="EMBL" id="RXS65014.1"/>
    </source>
</evidence>
<dbReference type="InterPro" id="IPR037523">
    <property type="entry name" value="VOC_core"/>
</dbReference>
<dbReference type="RefSeq" id="WP_129249028.1">
    <property type="nucleotide sequence ID" value="NZ_JABZEL010000017.1"/>
</dbReference>
<keyword evidence="3" id="KW-1185">Reference proteome</keyword>